<dbReference type="SUPFAM" id="SSF51621">
    <property type="entry name" value="Phosphoenolpyruvate/pyruvate domain"/>
    <property type="match status" value="1"/>
</dbReference>
<evidence type="ECO:0000256" key="4">
    <source>
        <dbReference type="PIRSR" id="PIRSR015582-1"/>
    </source>
</evidence>
<evidence type="ECO:0000259" key="6">
    <source>
        <dbReference type="Pfam" id="PF03328"/>
    </source>
</evidence>
<organism evidence="7 8">
    <name type="scientific">Saccharopolyspora terrae</name>
    <dbReference type="NCBI Taxonomy" id="2530384"/>
    <lineage>
        <taxon>Bacteria</taxon>
        <taxon>Bacillati</taxon>
        <taxon>Actinomycetota</taxon>
        <taxon>Actinomycetes</taxon>
        <taxon>Pseudonocardiales</taxon>
        <taxon>Pseudonocardiaceae</taxon>
        <taxon>Saccharopolyspora</taxon>
    </lineage>
</organism>
<dbReference type="Proteomes" id="UP000295674">
    <property type="component" value="Unassembled WGS sequence"/>
</dbReference>
<dbReference type="GO" id="GO:0016829">
    <property type="term" value="F:lyase activity"/>
    <property type="evidence" value="ECO:0007669"/>
    <property type="project" value="UniProtKB-KW"/>
</dbReference>
<evidence type="ECO:0000313" key="7">
    <source>
        <dbReference type="EMBL" id="TDD03334.1"/>
    </source>
</evidence>
<evidence type="ECO:0000256" key="3">
    <source>
        <dbReference type="ARBA" id="ARBA00022842"/>
    </source>
</evidence>
<evidence type="ECO:0000256" key="1">
    <source>
        <dbReference type="ARBA" id="ARBA00001946"/>
    </source>
</evidence>
<feature type="binding site" evidence="5">
    <location>
        <position position="178"/>
    </location>
    <ligand>
        <name>Mg(2+)</name>
        <dbReference type="ChEBI" id="CHEBI:18420"/>
    </ligand>
</feature>
<dbReference type="InterPro" id="IPR011206">
    <property type="entry name" value="Citrate_lyase_beta/mcl1/mcl2"/>
</dbReference>
<dbReference type="OrthoDB" id="5172636at2"/>
<comment type="cofactor">
    <cofactor evidence="1">
        <name>Mg(2+)</name>
        <dbReference type="ChEBI" id="CHEBI:18420"/>
    </cofactor>
</comment>
<dbReference type="InterPro" id="IPR005000">
    <property type="entry name" value="Aldolase/citrate-lyase_domain"/>
</dbReference>
<keyword evidence="2 5" id="KW-0479">Metal-binding</keyword>
<feature type="binding site" evidence="5">
    <location>
        <position position="152"/>
    </location>
    <ligand>
        <name>Mg(2+)</name>
        <dbReference type="ChEBI" id="CHEBI:18420"/>
    </ligand>
</feature>
<dbReference type="Pfam" id="PF03328">
    <property type="entry name" value="HpcH_HpaI"/>
    <property type="match status" value="1"/>
</dbReference>
<dbReference type="InterPro" id="IPR040442">
    <property type="entry name" value="Pyrv_kinase-like_dom_sf"/>
</dbReference>
<feature type="domain" description="HpcH/HpaI aldolase/citrate lyase" evidence="6">
    <location>
        <begin position="39"/>
        <end position="246"/>
    </location>
</feature>
<dbReference type="PANTHER" id="PTHR32308">
    <property type="entry name" value="LYASE BETA SUBUNIT, PUTATIVE (AFU_ORTHOLOGUE AFUA_4G13030)-RELATED"/>
    <property type="match status" value="1"/>
</dbReference>
<evidence type="ECO:0000256" key="2">
    <source>
        <dbReference type="ARBA" id="ARBA00022723"/>
    </source>
</evidence>
<dbReference type="PIRSF" id="PIRSF015582">
    <property type="entry name" value="Cit_lyase_B"/>
    <property type="match status" value="1"/>
</dbReference>
<evidence type="ECO:0000256" key="5">
    <source>
        <dbReference type="PIRSR" id="PIRSR015582-2"/>
    </source>
</evidence>
<dbReference type="Gene3D" id="3.20.20.60">
    <property type="entry name" value="Phosphoenolpyruvate-binding domains"/>
    <property type="match status" value="1"/>
</dbReference>
<comment type="caution">
    <text evidence="7">The sequence shown here is derived from an EMBL/GenBank/DDBJ whole genome shotgun (WGS) entry which is preliminary data.</text>
</comment>
<proteinExistence type="predicted"/>
<keyword evidence="7" id="KW-0456">Lyase</keyword>
<dbReference type="InterPro" id="IPR015813">
    <property type="entry name" value="Pyrv/PenolPyrv_kinase-like_dom"/>
</dbReference>
<dbReference type="PANTHER" id="PTHR32308:SF10">
    <property type="entry name" value="CITRATE LYASE SUBUNIT BETA"/>
    <property type="match status" value="1"/>
</dbReference>
<feature type="binding site" evidence="4">
    <location>
        <position position="100"/>
    </location>
    <ligand>
        <name>substrate</name>
    </ligand>
</feature>
<dbReference type="EMBL" id="SMKS01000040">
    <property type="protein sequence ID" value="TDD03334.1"/>
    <property type="molecule type" value="Genomic_DNA"/>
</dbReference>
<keyword evidence="3 5" id="KW-0460">Magnesium</keyword>
<name>A0A4R4VLW0_9PSEU</name>
<feature type="binding site" evidence="4">
    <location>
        <position position="152"/>
    </location>
    <ligand>
        <name>substrate</name>
    </ligand>
</feature>
<sequence>MNAWHCLTSCAGSPCDELAAVTNPTRQELNIVPTSSPPRSLLAVPADNPRLLSSALRRPADALMPDLEDAVAPAAKEHARAEVVRFLTDPATVDTTLLVRVNDPASEAGRLDLAALAPNAGRLAGVVVPKSSRQSVAAVREILNVPVLALIETAVGVEEAYGIARQDHVVGVLFGSVDYTAELASRGGLHVSELGWAKSRVVNAAAAGGVWAVAGPRTVLDDEPGLRGEAETDRSLGFAGKLCVHPGQLAVVNAAFAPSSEQRAWARRVFDALESDGAAGVLRVDGQMIDRPLIEQARSVLSGPRAVVA</sequence>
<dbReference type="GO" id="GO:0000287">
    <property type="term" value="F:magnesium ion binding"/>
    <property type="evidence" value="ECO:0007669"/>
    <property type="project" value="TreeGrafter"/>
</dbReference>
<reference evidence="7 8" key="1">
    <citation type="submission" date="2019-03" db="EMBL/GenBank/DDBJ databases">
        <title>Draft genome sequences of novel Actinobacteria.</title>
        <authorList>
            <person name="Sahin N."/>
            <person name="Ay H."/>
            <person name="Saygin H."/>
        </authorList>
    </citation>
    <scope>NUCLEOTIDE SEQUENCE [LARGE SCALE GENOMIC DNA]</scope>
    <source>
        <strain evidence="7 8">16K309</strain>
    </source>
</reference>
<evidence type="ECO:0000313" key="8">
    <source>
        <dbReference type="Proteomes" id="UP000295674"/>
    </source>
</evidence>
<dbReference type="GO" id="GO:0006107">
    <property type="term" value="P:oxaloacetate metabolic process"/>
    <property type="evidence" value="ECO:0007669"/>
    <property type="project" value="TreeGrafter"/>
</dbReference>
<accession>A0A4R4VLW0</accession>
<protein>
    <submittedName>
        <fullName evidence="7">CoA ester lyase</fullName>
    </submittedName>
</protein>
<keyword evidence="8" id="KW-1185">Reference proteome</keyword>
<gene>
    <name evidence="7" type="ORF">E1181_20820</name>
</gene>
<dbReference type="AlphaFoldDB" id="A0A4R4VLW0"/>